<accession>A0AAV3QYP5</accession>
<keyword evidence="2" id="KW-0732">Signal</keyword>
<evidence type="ECO:0000313" key="4">
    <source>
        <dbReference type="Proteomes" id="UP001454036"/>
    </source>
</evidence>
<dbReference type="Proteomes" id="UP001454036">
    <property type="component" value="Unassembled WGS sequence"/>
</dbReference>
<evidence type="ECO:0000256" key="2">
    <source>
        <dbReference type="SAM" id="SignalP"/>
    </source>
</evidence>
<feature type="compositionally biased region" description="Pro residues" evidence="1">
    <location>
        <begin position="203"/>
        <end position="237"/>
    </location>
</feature>
<feature type="chain" id="PRO_5043371509" description="Pollen Ole e 1 allergen and extensin family protein" evidence="2">
    <location>
        <begin position="26"/>
        <end position="249"/>
    </location>
</feature>
<feature type="compositionally biased region" description="Polar residues" evidence="1">
    <location>
        <begin position="239"/>
        <end position="249"/>
    </location>
</feature>
<dbReference type="PANTHER" id="PTHR47273:SF4">
    <property type="entry name" value="EXPRESSED PROTEIN"/>
    <property type="match status" value="1"/>
</dbReference>
<feature type="signal peptide" evidence="2">
    <location>
        <begin position="1"/>
        <end position="25"/>
    </location>
</feature>
<protein>
    <recommendedName>
        <fullName evidence="5">Pollen Ole e 1 allergen and extensin family protein</fullName>
    </recommendedName>
</protein>
<comment type="caution">
    <text evidence="3">The sequence shown here is derived from an EMBL/GenBank/DDBJ whole genome shotgun (WGS) entry which is preliminary data.</text>
</comment>
<feature type="region of interest" description="Disordered" evidence="1">
    <location>
        <begin position="153"/>
        <end position="249"/>
    </location>
</feature>
<evidence type="ECO:0000313" key="3">
    <source>
        <dbReference type="EMBL" id="GAA0168705.1"/>
    </source>
</evidence>
<dbReference type="EMBL" id="BAABME010006564">
    <property type="protein sequence ID" value="GAA0168705.1"/>
    <property type="molecule type" value="Genomic_DNA"/>
</dbReference>
<organism evidence="3 4">
    <name type="scientific">Lithospermum erythrorhizon</name>
    <name type="common">Purple gromwell</name>
    <name type="synonym">Lithospermum officinale var. erythrorhizon</name>
    <dbReference type="NCBI Taxonomy" id="34254"/>
    <lineage>
        <taxon>Eukaryota</taxon>
        <taxon>Viridiplantae</taxon>
        <taxon>Streptophyta</taxon>
        <taxon>Embryophyta</taxon>
        <taxon>Tracheophyta</taxon>
        <taxon>Spermatophyta</taxon>
        <taxon>Magnoliopsida</taxon>
        <taxon>eudicotyledons</taxon>
        <taxon>Gunneridae</taxon>
        <taxon>Pentapetalae</taxon>
        <taxon>asterids</taxon>
        <taxon>lamiids</taxon>
        <taxon>Boraginales</taxon>
        <taxon>Boraginaceae</taxon>
        <taxon>Boraginoideae</taxon>
        <taxon>Lithospermeae</taxon>
        <taxon>Lithospermum</taxon>
    </lineage>
</organism>
<proteinExistence type="predicted"/>
<sequence length="249" mass="27113">MRGHKIFKLCLIIFVNFSLSNLSEARQYKKHPSAVVVGSVYCDSCFQHSVSRESHFIPGAVVAVECFGTNTIPKYKKEVSTNEHGKFIVHLPLSVSKNIKKIKRCSVKLIKSSEPLCAVASSATSSVLNLKSIKEGKHIFSAGVFTFKPLKQPEVSDQKPSVHESKAFESQKSSISNPNDLSNLPPFGNPPTSNLTPVVKGVPPLPQLPNLPPLPQLPPLPPLPRLPGIPFLPPWPPQKASTTKGTTKT</sequence>
<reference evidence="3 4" key="1">
    <citation type="submission" date="2024-01" db="EMBL/GenBank/DDBJ databases">
        <title>The complete chloroplast genome sequence of Lithospermum erythrorhizon: insights into the phylogenetic relationship among Boraginaceae species and the maternal lineages of purple gromwells.</title>
        <authorList>
            <person name="Okada T."/>
            <person name="Watanabe K."/>
        </authorList>
    </citation>
    <scope>NUCLEOTIDE SEQUENCE [LARGE SCALE GENOMIC DNA]</scope>
</reference>
<evidence type="ECO:0008006" key="5">
    <source>
        <dbReference type="Google" id="ProtNLM"/>
    </source>
</evidence>
<name>A0AAV3QYP5_LITER</name>
<evidence type="ECO:0000256" key="1">
    <source>
        <dbReference type="SAM" id="MobiDB-lite"/>
    </source>
</evidence>
<dbReference type="AlphaFoldDB" id="A0AAV3QYP5"/>
<feature type="compositionally biased region" description="Basic and acidic residues" evidence="1">
    <location>
        <begin position="154"/>
        <end position="169"/>
    </location>
</feature>
<gene>
    <name evidence="3" type="ORF">LIER_23362</name>
</gene>
<feature type="compositionally biased region" description="Polar residues" evidence="1">
    <location>
        <begin position="170"/>
        <end position="182"/>
    </location>
</feature>
<dbReference type="PANTHER" id="PTHR47273">
    <property type="entry name" value="EXPRESSED PROTEIN"/>
    <property type="match status" value="1"/>
</dbReference>
<keyword evidence="4" id="KW-1185">Reference proteome</keyword>
<dbReference type="Pfam" id="PF01190">
    <property type="entry name" value="Pollen_Ole_e_1"/>
    <property type="match status" value="1"/>
</dbReference>